<keyword evidence="1" id="KW-0812">Transmembrane</keyword>
<dbReference type="Proteomes" id="UP000541352">
    <property type="component" value="Unassembled WGS sequence"/>
</dbReference>
<keyword evidence="1" id="KW-0472">Membrane</keyword>
<dbReference type="RefSeq" id="WP_183971647.1">
    <property type="nucleotide sequence ID" value="NZ_JACIBY010000001.1"/>
</dbReference>
<feature type="transmembrane region" description="Helical" evidence="1">
    <location>
        <begin position="154"/>
        <end position="182"/>
    </location>
</feature>
<reference evidence="2 3" key="1">
    <citation type="submission" date="2020-08" db="EMBL/GenBank/DDBJ databases">
        <title>Genomic Encyclopedia of Type Strains, Phase IV (KMG-IV): sequencing the most valuable type-strain genomes for metagenomic binning, comparative biology and taxonomic classification.</title>
        <authorList>
            <person name="Goeker M."/>
        </authorList>
    </citation>
    <scope>NUCLEOTIDE SEQUENCE [LARGE SCALE GENOMIC DNA]</scope>
    <source>
        <strain evidence="2 3">DSM 17976</strain>
    </source>
</reference>
<evidence type="ECO:0000313" key="2">
    <source>
        <dbReference type="EMBL" id="MBB3836894.1"/>
    </source>
</evidence>
<protein>
    <submittedName>
        <fullName evidence="2">Putative membrane protein YphA (DoxX/SURF4 family)</fullName>
    </submittedName>
</protein>
<name>A0A7W6ENV2_9BACT</name>
<dbReference type="EMBL" id="JACIBY010000001">
    <property type="protein sequence ID" value="MBB3836894.1"/>
    <property type="molecule type" value="Genomic_DNA"/>
</dbReference>
<sequence>MIALKDFNVLLIRLFLGYLFTSSGLCKLTEGHFGQLIGPPLLIQQLTPHGLRTFGFFIATSQVIVGALVMSQRYSLLGLIMLVPMNLGILTVTISQNWQGTPYVDAVFTLLNLAALLYEWHSLKFLVLPEQTSLLFPPKTNVFFPEWKMPTLGILFFVVACILSRFSAVMTSSIATMAYGLMYVNVFGNESVKLLQRLVLGMSFVAIMTFTWVGLFHKSLPFNPMIAIGFAVLGTMASYLILIIGTMVGNYKMSQK</sequence>
<organism evidence="2 3">
    <name type="scientific">Runella defluvii</name>
    <dbReference type="NCBI Taxonomy" id="370973"/>
    <lineage>
        <taxon>Bacteria</taxon>
        <taxon>Pseudomonadati</taxon>
        <taxon>Bacteroidota</taxon>
        <taxon>Cytophagia</taxon>
        <taxon>Cytophagales</taxon>
        <taxon>Spirosomataceae</taxon>
        <taxon>Runella</taxon>
    </lineage>
</organism>
<accession>A0A7W6ENV2</accession>
<comment type="caution">
    <text evidence="2">The sequence shown here is derived from an EMBL/GenBank/DDBJ whole genome shotgun (WGS) entry which is preliminary data.</text>
</comment>
<evidence type="ECO:0000313" key="3">
    <source>
        <dbReference type="Proteomes" id="UP000541352"/>
    </source>
</evidence>
<evidence type="ECO:0000256" key="1">
    <source>
        <dbReference type="SAM" id="Phobius"/>
    </source>
</evidence>
<keyword evidence="3" id="KW-1185">Reference proteome</keyword>
<keyword evidence="1" id="KW-1133">Transmembrane helix</keyword>
<feature type="transmembrane region" description="Helical" evidence="1">
    <location>
        <begin position="76"/>
        <end position="94"/>
    </location>
</feature>
<feature type="transmembrane region" description="Helical" evidence="1">
    <location>
        <begin position="50"/>
        <end position="69"/>
    </location>
</feature>
<feature type="transmembrane region" description="Helical" evidence="1">
    <location>
        <begin position="225"/>
        <end position="248"/>
    </location>
</feature>
<feature type="transmembrane region" description="Helical" evidence="1">
    <location>
        <begin position="194"/>
        <end position="213"/>
    </location>
</feature>
<gene>
    <name evidence="2" type="ORF">FHS57_000876</name>
</gene>
<proteinExistence type="predicted"/>
<dbReference type="AlphaFoldDB" id="A0A7W6ENV2"/>